<name>A0A9P5NHR3_GYMJU</name>
<dbReference type="GO" id="GO:0003684">
    <property type="term" value="F:damaged DNA binding"/>
    <property type="evidence" value="ECO:0007669"/>
    <property type="project" value="InterPro"/>
</dbReference>
<dbReference type="OrthoDB" id="761538at2759"/>
<evidence type="ECO:0000313" key="20">
    <source>
        <dbReference type="Proteomes" id="UP000724874"/>
    </source>
</evidence>
<evidence type="ECO:0000256" key="11">
    <source>
        <dbReference type="ARBA" id="ARBA00022840"/>
    </source>
</evidence>
<dbReference type="InterPro" id="IPR006164">
    <property type="entry name" value="DNA_bd_Ku70/Ku80"/>
</dbReference>
<evidence type="ECO:0000256" key="14">
    <source>
        <dbReference type="ARBA" id="ARBA00023172"/>
    </source>
</evidence>
<comment type="similarity">
    <text evidence="3">Belongs to the ku70 family.</text>
</comment>
<gene>
    <name evidence="19" type="ORF">CPB84DRAFT_1850250</name>
</gene>
<keyword evidence="6" id="KW-0158">Chromosome</keyword>
<dbReference type="Pfam" id="PF03731">
    <property type="entry name" value="Ku_N"/>
    <property type="match status" value="1"/>
</dbReference>
<evidence type="ECO:0000256" key="3">
    <source>
        <dbReference type="ARBA" id="ARBA00005240"/>
    </source>
</evidence>
<dbReference type="FunFam" id="2.40.290.10:FF:000001">
    <property type="entry name" value="X-ray repair cross complementing 6"/>
    <property type="match status" value="1"/>
</dbReference>
<dbReference type="GO" id="GO:0003690">
    <property type="term" value="F:double-stranded DNA binding"/>
    <property type="evidence" value="ECO:0007669"/>
    <property type="project" value="TreeGrafter"/>
</dbReference>
<dbReference type="EMBL" id="JADNYJ010000099">
    <property type="protein sequence ID" value="KAF8885874.1"/>
    <property type="molecule type" value="Genomic_DNA"/>
</dbReference>
<evidence type="ECO:0000256" key="17">
    <source>
        <dbReference type="ARBA" id="ARBA00031811"/>
    </source>
</evidence>
<evidence type="ECO:0000256" key="16">
    <source>
        <dbReference type="ARBA" id="ARBA00023242"/>
    </source>
</evidence>
<dbReference type="GO" id="GO:0042162">
    <property type="term" value="F:telomeric DNA binding"/>
    <property type="evidence" value="ECO:0007669"/>
    <property type="project" value="InterPro"/>
</dbReference>
<dbReference type="EC" id="3.6.4.12" evidence="4"/>
<evidence type="ECO:0000256" key="4">
    <source>
        <dbReference type="ARBA" id="ARBA00012551"/>
    </source>
</evidence>
<keyword evidence="11" id="KW-0067">ATP-binding</keyword>
<dbReference type="GO" id="GO:0043564">
    <property type="term" value="C:Ku70:Ku80 complex"/>
    <property type="evidence" value="ECO:0007669"/>
    <property type="project" value="InterPro"/>
</dbReference>
<protein>
    <recommendedName>
        <fullName evidence="5">ATP-dependent DNA helicase II subunit 1</fullName>
        <ecNumber evidence="4">3.6.4.12</ecNumber>
    </recommendedName>
    <alternativeName>
        <fullName evidence="17">ATP-dependent DNA helicase II subunit Ku70</fullName>
    </alternativeName>
</protein>
<comment type="caution">
    <text evidence="19">The sequence shown here is derived from an EMBL/GenBank/DDBJ whole genome shotgun (WGS) entry which is preliminary data.</text>
</comment>
<evidence type="ECO:0000256" key="5">
    <source>
        <dbReference type="ARBA" id="ARBA00021796"/>
    </source>
</evidence>
<evidence type="ECO:0000256" key="2">
    <source>
        <dbReference type="ARBA" id="ARBA00004574"/>
    </source>
</evidence>
<keyword evidence="14" id="KW-0233">DNA recombination</keyword>
<dbReference type="PANTHER" id="PTHR12604:SF2">
    <property type="entry name" value="X-RAY REPAIR CROSS-COMPLEMENTING PROTEIN 6"/>
    <property type="match status" value="1"/>
</dbReference>
<dbReference type="Proteomes" id="UP000724874">
    <property type="component" value="Unassembled WGS sequence"/>
</dbReference>
<evidence type="ECO:0000313" key="19">
    <source>
        <dbReference type="EMBL" id="KAF8885874.1"/>
    </source>
</evidence>
<evidence type="ECO:0000256" key="12">
    <source>
        <dbReference type="ARBA" id="ARBA00022895"/>
    </source>
</evidence>
<evidence type="ECO:0000256" key="13">
    <source>
        <dbReference type="ARBA" id="ARBA00023125"/>
    </source>
</evidence>
<dbReference type="InterPro" id="IPR016194">
    <property type="entry name" value="SPOC-like_C_dom_sf"/>
</dbReference>
<dbReference type="Pfam" id="PF02037">
    <property type="entry name" value="SAP"/>
    <property type="match status" value="1"/>
</dbReference>
<dbReference type="SUPFAM" id="SSF100939">
    <property type="entry name" value="SPOC domain-like"/>
    <property type="match status" value="1"/>
</dbReference>
<dbReference type="Gene3D" id="1.10.1600.10">
    <property type="match status" value="1"/>
</dbReference>
<dbReference type="InterPro" id="IPR047087">
    <property type="entry name" value="KU70_core_dom"/>
</dbReference>
<keyword evidence="16" id="KW-0539">Nucleus</keyword>
<dbReference type="PROSITE" id="PS50800">
    <property type="entry name" value="SAP"/>
    <property type="match status" value="1"/>
</dbReference>
<evidence type="ECO:0000259" key="18">
    <source>
        <dbReference type="PROSITE" id="PS50800"/>
    </source>
</evidence>
<dbReference type="InterPro" id="IPR005160">
    <property type="entry name" value="Ku_C"/>
</dbReference>
<keyword evidence="12" id="KW-0779">Telomere</keyword>
<dbReference type="GO" id="GO:0000781">
    <property type="term" value="C:chromosome, telomeric region"/>
    <property type="evidence" value="ECO:0007669"/>
    <property type="project" value="UniProtKB-SubCell"/>
</dbReference>
<dbReference type="SUPFAM" id="SSF68906">
    <property type="entry name" value="SAP domain"/>
    <property type="match status" value="1"/>
</dbReference>
<dbReference type="InterPro" id="IPR036465">
    <property type="entry name" value="vWFA_dom_sf"/>
</dbReference>
<dbReference type="PANTHER" id="PTHR12604">
    <property type="entry name" value="KU AUTOANTIGEN DNA HELICASE"/>
    <property type="match status" value="1"/>
</dbReference>
<keyword evidence="10" id="KW-0347">Helicase</keyword>
<evidence type="ECO:0000256" key="10">
    <source>
        <dbReference type="ARBA" id="ARBA00022806"/>
    </source>
</evidence>
<dbReference type="GO" id="GO:0016787">
    <property type="term" value="F:hydrolase activity"/>
    <property type="evidence" value="ECO:0007669"/>
    <property type="project" value="UniProtKB-KW"/>
</dbReference>
<dbReference type="Pfam" id="PF02735">
    <property type="entry name" value="Ku"/>
    <property type="match status" value="1"/>
</dbReference>
<reference evidence="19" key="1">
    <citation type="submission" date="2020-11" db="EMBL/GenBank/DDBJ databases">
        <authorList>
            <consortium name="DOE Joint Genome Institute"/>
            <person name="Ahrendt S."/>
            <person name="Riley R."/>
            <person name="Andreopoulos W."/>
            <person name="LaButti K."/>
            <person name="Pangilinan J."/>
            <person name="Ruiz-duenas F.J."/>
            <person name="Barrasa J.M."/>
            <person name="Sanchez-Garcia M."/>
            <person name="Camarero S."/>
            <person name="Miyauchi S."/>
            <person name="Serrano A."/>
            <person name="Linde D."/>
            <person name="Babiker R."/>
            <person name="Drula E."/>
            <person name="Ayuso-Fernandez I."/>
            <person name="Pacheco R."/>
            <person name="Padilla G."/>
            <person name="Ferreira P."/>
            <person name="Barriuso J."/>
            <person name="Kellner H."/>
            <person name="Castanera R."/>
            <person name="Alfaro M."/>
            <person name="Ramirez L."/>
            <person name="Pisabarro A.G."/>
            <person name="Kuo A."/>
            <person name="Tritt A."/>
            <person name="Lipzen A."/>
            <person name="He G."/>
            <person name="Yan M."/>
            <person name="Ng V."/>
            <person name="Cullen D."/>
            <person name="Martin F."/>
            <person name="Rosso M.-N."/>
            <person name="Henrissat B."/>
            <person name="Hibbett D."/>
            <person name="Martinez A.T."/>
            <person name="Grigoriev I.V."/>
        </authorList>
    </citation>
    <scope>NUCLEOTIDE SEQUENCE</scope>
    <source>
        <strain evidence="19">AH 44721</strain>
    </source>
</reference>
<accession>A0A9P5NHR3</accession>
<dbReference type="AlphaFoldDB" id="A0A9P5NHR3"/>
<evidence type="ECO:0000256" key="1">
    <source>
        <dbReference type="ARBA" id="ARBA00004123"/>
    </source>
</evidence>
<keyword evidence="15" id="KW-0234">DNA repair</keyword>
<keyword evidence="8" id="KW-0227">DNA damage</keyword>
<dbReference type="Gene3D" id="3.40.50.410">
    <property type="entry name" value="von Willebrand factor, type A domain"/>
    <property type="match status" value="1"/>
</dbReference>
<dbReference type="Gene3D" id="1.10.720.30">
    <property type="entry name" value="SAP domain"/>
    <property type="match status" value="1"/>
</dbReference>
<evidence type="ECO:0000256" key="9">
    <source>
        <dbReference type="ARBA" id="ARBA00022801"/>
    </source>
</evidence>
<sequence>MPPYDDWNKIDEEEDEELQDASIYETKKDVILFCIDCSETMLRLYDDPKYEDVKTCHVFTALEAAMQIEKRKIIVGPNDSVGILLFNTTRKSENTSRTQGSEIKANTYLFQPISPLSAPKVQELIQLLDAARDDPEEMRKTFPPFTTARVPMGDVFTSCNWVLRDGAPKTASKRVFLITDEDNPHPSGSKQLITSARTTLIDLTQSGVTVEPFFISTNEKPFDVSKFYSSVLLPTNLGDEEEIQEDSSVLPESISISRIDELLSQMRFHETPKRALFSIPFHLADGFTLAYGLITEQRKGVYKYFVDLGDRMEVATVRTTYVDEDRQAEVDRAKIVYGPDLGAGAAGDNEEEEDESSGTFGARIVKAGNRVRTKGKKGQHVEDLIIAKPFYSAEELRSFRTLGLEPGIKLLGFKDRSELAFEDNVKHSQFIYPNEMSHSGSKRTFSALLKSMVKKNKIGLALCLNRRNATPVFCALLPQEEAKDSNDWTDPAGFHLIPLPFADDIRGAPISEAFRASEGLKTTARAWVDKISVKNGTYPPDSFPNPALAYHNEQLEASAFREEYDTESFEDLTEPKSDMMHKRAGHLMREWKKAVMDDPSASLVVPGAGSKRKADVSVDEAEIKSKYESGLLAKLRVDQLKDFLKSKGQAVSGKKAELVDRVSDWFDSH</sequence>
<dbReference type="SMART" id="SM00559">
    <property type="entry name" value="Ku78"/>
    <property type="match status" value="1"/>
</dbReference>
<dbReference type="Gene3D" id="2.40.290.10">
    <property type="match status" value="1"/>
</dbReference>
<dbReference type="InterPro" id="IPR003034">
    <property type="entry name" value="SAP_dom"/>
</dbReference>
<dbReference type="PIRSF" id="PIRSF003033">
    <property type="entry name" value="Ku70"/>
    <property type="match status" value="1"/>
</dbReference>
<comment type="subcellular location">
    <subcellularLocation>
        <location evidence="2">Chromosome</location>
        <location evidence="2">Telomere</location>
    </subcellularLocation>
    <subcellularLocation>
        <location evidence="1">Nucleus</location>
    </subcellularLocation>
</comment>
<dbReference type="SMART" id="SM00513">
    <property type="entry name" value="SAP"/>
    <property type="match status" value="1"/>
</dbReference>
<dbReference type="GO" id="GO:0005524">
    <property type="term" value="F:ATP binding"/>
    <property type="evidence" value="ECO:0007669"/>
    <property type="project" value="UniProtKB-KW"/>
</dbReference>
<dbReference type="CDD" id="cd00788">
    <property type="entry name" value="KU70"/>
    <property type="match status" value="1"/>
</dbReference>
<evidence type="ECO:0000256" key="8">
    <source>
        <dbReference type="ARBA" id="ARBA00022763"/>
    </source>
</evidence>
<proteinExistence type="inferred from homology"/>
<dbReference type="GO" id="GO:0006310">
    <property type="term" value="P:DNA recombination"/>
    <property type="evidence" value="ECO:0007669"/>
    <property type="project" value="UniProtKB-KW"/>
</dbReference>
<evidence type="ECO:0000256" key="15">
    <source>
        <dbReference type="ARBA" id="ARBA00023204"/>
    </source>
</evidence>
<keyword evidence="13" id="KW-0238">DNA-binding</keyword>
<dbReference type="InterPro" id="IPR006165">
    <property type="entry name" value="Ku70"/>
</dbReference>
<dbReference type="InterPro" id="IPR036361">
    <property type="entry name" value="SAP_dom_sf"/>
</dbReference>
<organism evidence="19 20">
    <name type="scientific">Gymnopilus junonius</name>
    <name type="common">Spectacular rustgill mushroom</name>
    <name type="synonym">Gymnopilus spectabilis subsp. junonius</name>
    <dbReference type="NCBI Taxonomy" id="109634"/>
    <lineage>
        <taxon>Eukaryota</taxon>
        <taxon>Fungi</taxon>
        <taxon>Dikarya</taxon>
        <taxon>Basidiomycota</taxon>
        <taxon>Agaricomycotina</taxon>
        <taxon>Agaricomycetes</taxon>
        <taxon>Agaricomycetidae</taxon>
        <taxon>Agaricales</taxon>
        <taxon>Agaricineae</taxon>
        <taxon>Hymenogastraceae</taxon>
        <taxon>Gymnopilus</taxon>
    </lineage>
</organism>
<dbReference type="GO" id="GO:0000723">
    <property type="term" value="P:telomere maintenance"/>
    <property type="evidence" value="ECO:0007669"/>
    <property type="project" value="InterPro"/>
</dbReference>
<evidence type="ECO:0000256" key="6">
    <source>
        <dbReference type="ARBA" id="ARBA00022454"/>
    </source>
</evidence>
<dbReference type="InterPro" id="IPR005161">
    <property type="entry name" value="Ku_N"/>
</dbReference>
<keyword evidence="7" id="KW-0547">Nucleotide-binding</keyword>
<dbReference type="Pfam" id="PF03730">
    <property type="entry name" value="Ku_C"/>
    <property type="match status" value="1"/>
</dbReference>
<feature type="domain" description="SAP" evidence="18">
    <location>
        <begin position="632"/>
        <end position="666"/>
    </location>
</feature>
<evidence type="ECO:0000256" key="7">
    <source>
        <dbReference type="ARBA" id="ARBA00022741"/>
    </source>
</evidence>
<dbReference type="GO" id="GO:0006303">
    <property type="term" value="P:double-strand break repair via nonhomologous end joining"/>
    <property type="evidence" value="ECO:0007669"/>
    <property type="project" value="InterPro"/>
</dbReference>
<keyword evidence="9" id="KW-0378">Hydrolase</keyword>
<dbReference type="GO" id="GO:0003678">
    <property type="term" value="F:DNA helicase activity"/>
    <property type="evidence" value="ECO:0007669"/>
    <property type="project" value="UniProtKB-EC"/>
</dbReference>
<keyword evidence="20" id="KW-1185">Reference proteome</keyword>
<dbReference type="SUPFAM" id="SSF53300">
    <property type="entry name" value="vWA-like"/>
    <property type="match status" value="1"/>
</dbReference>